<keyword evidence="2" id="KW-1185">Reference proteome</keyword>
<evidence type="ECO:0000313" key="2">
    <source>
        <dbReference type="Proteomes" id="UP001341840"/>
    </source>
</evidence>
<name>A0ABU6Z9G3_9FABA</name>
<evidence type="ECO:0000313" key="1">
    <source>
        <dbReference type="EMBL" id="MED6218889.1"/>
    </source>
</evidence>
<proteinExistence type="predicted"/>
<sequence>LQDVTNFGCAWSTSSRRWRILNAHGAPSSRRWHSQLAVGRGLCDFVGGYVRNCGHAAASAVLEHPGYP</sequence>
<reference evidence="1 2" key="1">
    <citation type="journal article" date="2023" name="Plants (Basel)">
        <title>Bridging the Gap: Combining Genomics and Transcriptomics Approaches to Understand Stylosanthes scabra, an Orphan Legume from the Brazilian Caatinga.</title>
        <authorList>
            <person name="Ferreira-Neto J.R.C."/>
            <person name="da Silva M.D."/>
            <person name="Binneck E."/>
            <person name="de Melo N.F."/>
            <person name="da Silva R.H."/>
            <person name="de Melo A.L.T.M."/>
            <person name="Pandolfi V."/>
            <person name="Bustamante F.O."/>
            <person name="Brasileiro-Vidal A.C."/>
            <person name="Benko-Iseppon A.M."/>
        </authorList>
    </citation>
    <scope>NUCLEOTIDE SEQUENCE [LARGE SCALE GENOMIC DNA]</scope>
    <source>
        <tissue evidence="1">Leaves</tissue>
    </source>
</reference>
<protein>
    <submittedName>
        <fullName evidence="1">Uncharacterized protein</fullName>
    </submittedName>
</protein>
<gene>
    <name evidence="1" type="ORF">PIB30_030779</name>
</gene>
<dbReference type="EMBL" id="JASCZI010271990">
    <property type="protein sequence ID" value="MED6218889.1"/>
    <property type="molecule type" value="Genomic_DNA"/>
</dbReference>
<dbReference type="Proteomes" id="UP001341840">
    <property type="component" value="Unassembled WGS sequence"/>
</dbReference>
<organism evidence="1 2">
    <name type="scientific">Stylosanthes scabra</name>
    <dbReference type="NCBI Taxonomy" id="79078"/>
    <lineage>
        <taxon>Eukaryota</taxon>
        <taxon>Viridiplantae</taxon>
        <taxon>Streptophyta</taxon>
        <taxon>Embryophyta</taxon>
        <taxon>Tracheophyta</taxon>
        <taxon>Spermatophyta</taxon>
        <taxon>Magnoliopsida</taxon>
        <taxon>eudicotyledons</taxon>
        <taxon>Gunneridae</taxon>
        <taxon>Pentapetalae</taxon>
        <taxon>rosids</taxon>
        <taxon>fabids</taxon>
        <taxon>Fabales</taxon>
        <taxon>Fabaceae</taxon>
        <taxon>Papilionoideae</taxon>
        <taxon>50 kb inversion clade</taxon>
        <taxon>dalbergioids sensu lato</taxon>
        <taxon>Dalbergieae</taxon>
        <taxon>Pterocarpus clade</taxon>
        <taxon>Stylosanthes</taxon>
    </lineage>
</organism>
<comment type="caution">
    <text evidence="1">The sequence shown here is derived from an EMBL/GenBank/DDBJ whole genome shotgun (WGS) entry which is preliminary data.</text>
</comment>
<accession>A0ABU6Z9G3</accession>
<feature type="non-terminal residue" evidence="1">
    <location>
        <position position="1"/>
    </location>
</feature>